<dbReference type="PANTHER" id="PTHR20275">
    <property type="entry name" value="NAD KINASE"/>
    <property type="match status" value="1"/>
</dbReference>
<keyword evidence="6" id="KW-0067">ATP-binding</keyword>
<dbReference type="SUPFAM" id="SSF111331">
    <property type="entry name" value="NAD kinase/diacylglycerol kinase-like"/>
    <property type="match status" value="1"/>
</dbReference>
<dbReference type="GO" id="GO:0005524">
    <property type="term" value="F:ATP binding"/>
    <property type="evidence" value="ECO:0007669"/>
    <property type="project" value="UniProtKB-KW"/>
</dbReference>
<keyword evidence="4 6" id="KW-0520">NAD</keyword>
<evidence type="ECO:0000256" key="6">
    <source>
        <dbReference type="HAMAP-Rule" id="MF_00361"/>
    </source>
</evidence>
<evidence type="ECO:0000256" key="2">
    <source>
        <dbReference type="ARBA" id="ARBA00022777"/>
    </source>
</evidence>
<dbReference type="Proteomes" id="UP000294682">
    <property type="component" value="Unassembled WGS sequence"/>
</dbReference>
<dbReference type="InterPro" id="IPR002504">
    <property type="entry name" value="NADK"/>
</dbReference>
<proteinExistence type="inferred from homology"/>
<comment type="catalytic activity">
    <reaction evidence="5 6">
        <text>NAD(+) + ATP = ADP + NADP(+) + H(+)</text>
        <dbReference type="Rhea" id="RHEA:18629"/>
        <dbReference type="ChEBI" id="CHEBI:15378"/>
        <dbReference type="ChEBI" id="CHEBI:30616"/>
        <dbReference type="ChEBI" id="CHEBI:57540"/>
        <dbReference type="ChEBI" id="CHEBI:58349"/>
        <dbReference type="ChEBI" id="CHEBI:456216"/>
        <dbReference type="EC" id="2.7.1.23"/>
    </reaction>
</comment>
<comment type="similarity">
    <text evidence="6">Belongs to the NAD kinase family.</text>
</comment>
<keyword evidence="8" id="KW-1185">Reference proteome</keyword>
<dbReference type="InterPro" id="IPR017437">
    <property type="entry name" value="ATP-NAD_kinase_PpnK-typ_C"/>
</dbReference>
<dbReference type="RefSeq" id="WP_079698716.1">
    <property type="nucleotide sequence ID" value="NZ_JADNAH010000068.1"/>
</dbReference>
<evidence type="ECO:0000256" key="3">
    <source>
        <dbReference type="ARBA" id="ARBA00022857"/>
    </source>
</evidence>
<evidence type="ECO:0000313" key="7">
    <source>
        <dbReference type="EMBL" id="TCL40839.1"/>
    </source>
</evidence>
<name>A0A9X8Y751_9FIRM</name>
<feature type="binding site" evidence="6">
    <location>
        <position position="171"/>
    </location>
    <ligand>
        <name>NAD(+)</name>
        <dbReference type="ChEBI" id="CHEBI:57540"/>
    </ligand>
</feature>
<dbReference type="Gene3D" id="3.40.50.10330">
    <property type="entry name" value="Probable inorganic polyphosphate/atp-NAD kinase, domain 1"/>
    <property type="match status" value="1"/>
</dbReference>
<reference evidence="7 8" key="1">
    <citation type="submission" date="2019-03" db="EMBL/GenBank/DDBJ databases">
        <title>Genomic Encyclopedia of Type Strains, Phase IV (KMG-IV): sequencing the most valuable type-strain genomes for metagenomic binning, comparative biology and taxonomic classification.</title>
        <authorList>
            <person name="Goeker M."/>
        </authorList>
    </citation>
    <scope>NUCLEOTIDE SEQUENCE [LARGE SCALE GENOMIC DNA]</scope>
    <source>
        <strain evidence="7 8">DSM 100433</strain>
    </source>
</reference>
<evidence type="ECO:0000256" key="4">
    <source>
        <dbReference type="ARBA" id="ARBA00023027"/>
    </source>
</evidence>
<keyword evidence="1 6" id="KW-0808">Transferase</keyword>
<dbReference type="GO" id="GO:0006741">
    <property type="term" value="P:NADP+ biosynthetic process"/>
    <property type="evidence" value="ECO:0007669"/>
    <property type="project" value="UniProtKB-UniRule"/>
</dbReference>
<feature type="active site" description="Proton acceptor" evidence="6">
    <location>
        <position position="68"/>
    </location>
</feature>
<organism evidence="7 8">
    <name type="scientific">Harryflintia acetispora</name>
    <dbReference type="NCBI Taxonomy" id="1849041"/>
    <lineage>
        <taxon>Bacteria</taxon>
        <taxon>Bacillati</taxon>
        <taxon>Bacillota</taxon>
        <taxon>Clostridia</taxon>
        <taxon>Eubacteriales</taxon>
        <taxon>Oscillospiraceae</taxon>
        <taxon>Harryflintia</taxon>
    </lineage>
</organism>
<feature type="binding site" evidence="6">
    <location>
        <position position="152"/>
    </location>
    <ligand>
        <name>NAD(+)</name>
        <dbReference type="ChEBI" id="CHEBI:57540"/>
    </ligand>
</feature>
<dbReference type="InterPro" id="IPR017438">
    <property type="entry name" value="ATP-NAD_kinase_N"/>
</dbReference>
<dbReference type="GO" id="GO:0051287">
    <property type="term" value="F:NAD binding"/>
    <property type="evidence" value="ECO:0007669"/>
    <property type="project" value="UniProtKB-ARBA"/>
</dbReference>
<feature type="binding site" evidence="6">
    <location>
        <position position="169"/>
    </location>
    <ligand>
        <name>NAD(+)</name>
        <dbReference type="ChEBI" id="CHEBI:57540"/>
    </ligand>
</feature>
<dbReference type="EMBL" id="SLUK01000017">
    <property type="protein sequence ID" value="TCL40839.1"/>
    <property type="molecule type" value="Genomic_DNA"/>
</dbReference>
<protein>
    <recommendedName>
        <fullName evidence="6">NAD kinase</fullName>
        <ecNumber evidence="6">2.7.1.23</ecNumber>
    </recommendedName>
    <alternativeName>
        <fullName evidence="6">ATP-dependent NAD kinase</fullName>
    </alternativeName>
</protein>
<evidence type="ECO:0000256" key="1">
    <source>
        <dbReference type="ARBA" id="ARBA00022679"/>
    </source>
</evidence>
<keyword evidence="6" id="KW-0547">Nucleotide-binding</keyword>
<accession>A0A9X8Y751</accession>
<dbReference type="GO" id="GO:0003951">
    <property type="term" value="F:NAD+ kinase activity"/>
    <property type="evidence" value="ECO:0007669"/>
    <property type="project" value="UniProtKB-UniRule"/>
</dbReference>
<gene>
    <name evidence="6" type="primary">nadK</name>
    <name evidence="7" type="ORF">EDD78_1177</name>
</gene>
<evidence type="ECO:0000256" key="5">
    <source>
        <dbReference type="ARBA" id="ARBA00047925"/>
    </source>
</evidence>
<keyword evidence="2 6" id="KW-0418">Kinase</keyword>
<feature type="binding site" evidence="6">
    <location>
        <begin position="68"/>
        <end position="69"/>
    </location>
    <ligand>
        <name>NAD(+)</name>
        <dbReference type="ChEBI" id="CHEBI:57540"/>
    </ligand>
</feature>
<dbReference type="GO" id="GO:0005737">
    <property type="term" value="C:cytoplasm"/>
    <property type="evidence" value="ECO:0007669"/>
    <property type="project" value="UniProtKB-SubCell"/>
</dbReference>
<dbReference type="HAMAP" id="MF_00361">
    <property type="entry name" value="NAD_kinase"/>
    <property type="match status" value="1"/>
</dbReference>
<dbReference type="InterPro" id="IPR016064">
    <property type="entry name" value="NAD/diacylglycerol_kinase_sf"/>
</dbReference>
<comment type="function">
    <text evidence="6">Involved in the regulation of the intracellular balance of NAD and NADP, and is a key enzyme in the biosynthesis of NADP. Catalyzes specifically the phosphorylation on 2'-hydroxyl of the adenosine moiety of NAD to yield NADP.</text>
</comment>
<feature type="binding site" evidence="6">
    <location>
        <begin position="182"/>
        <end position="187"/>
    </location>
    <ligand>
        <name>NAD(+)</name>
        <dbReference type="ChEBI" id="CHEBI:57540"/>
    </ligand>
</feature>
<dbReference type="PANTHER" id="PTHR20275:SF0">
    <property type="entry name" value="NAD KINASE"/>
    <property type="match status" value="1"/>
</dbReference>
<sequence>MKILIVPNLRKDGAAGHTREVIRRFIELGCEVTLGEQFSYIFENSGARFGNYSTELSRADMIVAIGGDGTIIHSAKDAVTADKPILGVNLGRLGFLAQLELQDLGLLGEIVAGNYRTEERMMVKATRVLPDSRRERYYALNDIVLSKGALSRMVDLDVRCQNEMVGAFRADGLIFATPTGSTAYSMSAGGPIVDPAIDSIVMTPICPHALGSRPLIFAPEKVLSVNQRIVNYTDKLYMTIDGEQAVMINPEDKIEIKRSTRRVKLVALDRRNFYEILSDKLSSRG</sequence>
<dbReference type="Pfam" id="PF20143">
    <property type="entry name" value="NAD_kinase_C"/>
    <property type="match status" value="1"/>
</dbReference>
<dbReference type="Gene3D" id="2.60.200.30">
    <property type="entry name" value="Probable inorganic polyphosphate/atp-NAD kinase, domain 2"/>
    <property type="match status" value="1"/>
</dbReference>
<dbReference type="AlphaFoldDB" id="A0A9X8Y751"/>
<keyword evidence="3 6" id="KW-0521">NADP</keyword>
<feature type="binding site" evidence="6">
    <location>
        <position position="73"/>
    </location>
    <ligand>
        <name>NAD(+)</name>
        <dbReference type="ChEBI" id="CHEBI:57540"/>
    </ligand>
</feature>
<dbReference type="EC" id="2.7.1.23" evidence="6"/>
<dbReference type="Pfam" id="PF01513">
    <property type="entry name" value="NAD_kinase"/>
    <property type="match status" value="1"/>
</dbReference>
<feature type="binding site" evidence="6">
    <location>
        <begin position="141"/>
        <end position="142"/>
    </location>
    <ligand>
        <name>NAD(+)</name>
        <dbReference type="ChEBI" id="CHEBI:57540"/>
    </ligand>
</feature>
<evidence type="ECO:0000313" key="8">
    <source>
        <dbReference type="Proteomes" id="UP000294682"/>
    </source>
</evidence>
<comment type="cofactor">
    <cofactor evidence="6">
        <name>a divalent metal cation</name>
        <dbReference type="ChEBI" id="CHEBI:60240"/>
    </cofactor>
</comment>
<dbReference type="OrthoDB" id="9774737at2"/>
<comment type="caution">
    <text evidence="7">The sequence shown here is derived from an EMBL/GenBank/DDBJ whole genome shotgun (WGS) entry which is preliminary data.</text>
</comment>
<dbReference type="GO" id="GO:0046872">
    <property type="term" value="F:metal ion binding"/>
    <property type="evidence" value="ECO:0007669"/>
    <property type="project" value="UniProtKB-UniRule"/>
</dbReference>
<comment type="caution">
    <text evidence="6">Lacks conserved residue(s) required for the propagation of feature annotation.</text>
</comment>
<dbReference type="GO" id="GO:0019674">
    <property type="term" value="P:NAD+ metabolic process"/>
    <property type="evidence" value="ECO:0007669"/>
    <property type="project" value="InterPro"/>
</dbReference>
<comment type="subcellular location">
    <subcellularLocation>
        <location evidence="6">Cytoplasm</location>
    </subcellularLocation>
</comment>
<keyword evidence="6" id="KW-0963">Cytoplasm</keyword>